<dbReference type="EMBL" id="SODU01000001">
    <property type="protein sequence ID" value="TDW93000.1"/>
    <property type="molecule type" value="Genomic_DNA"/>
</dbReference>
<dbReference type="PIRSF" id="PIRSF006221">
    <property type="entry name" value="Ketosamine-3-kinase"/>
    <property type="match status" value="1"/>
</dbReference>
<evidence type="ECO:0000313" key="2">
    <source>
        <dbReference type="EMBL" id="TDW93000.1"/>
    </source>
</evidence>
<dbReference type="PANTHER" id="PTHR12149">
    <property type="entry name" value="FRUCTOSAMINE 3 KINASE-RELATED PROTEIN"/>
    <property type="match status" value="1"/>
</dbReference>
<dbReference type="RefSeq" id="WP_134125914.1">
    <property type="nucleotide sequence ID" value="NZ_SODU01000001.1"/>
</dbReference>
<dbReference type="Gene3D" id="1.20.1270.240">
    <property type="match status" value="1"/>
</dbReference>
<dbReference type="Gene3D" id="3.30.200.20">
    <property type="entry name" value="Phosphorylase Kinase, domain 1"/>
    <property type="match status" value="1"/>
</dbReference>
<dbReference type="Gene3D" id="1.10.510.10">
    <property type="entry name" value="Transferase(Phosphotransferase) domain 1"/>
    <property type="match status" value="1"/>
</dbReference>
<name>A0ABY2FIQ8_9ACTN</name>
<comment type="caution">
    <text evidence="2">The sequence shown here is derived from an EMBL/GenBank/DDBJ whole genome shotgun (WGS) entry which is preliminary data.</text>
</comment>
<gene>
    <name evidence="2" type="ORF">EV137_0270</name>
</gene>
<dbReference type="SUPFAM" id="SSF56112">
    <property type="entry name" value="Protein kinase-like (PK-like)"/>
    <property type="match status" value="1"/>
</dbReference>
<organism evidence="2 3">
    <name type="scientific">Kribbella pratensis</name>
    <dbReference type="NCBI Taxonomy" id="2512112"/>
    <lineage>
        <taxon>Bacteria</taxon>
        <taxon>Bacillati</taxon>
        <taxon>Actinomycetota</taxon>
        <taxon>Actinomycetes</taxon>
        <taxon>Propionibacteriales</taxon>
        <taxon>Kribbellaceae</taxon>
        <taxon>Kribbella</taxon>
    </lineage>
</organism>
<reference evidence="2 3" key="1">
    <citation type="submission" date="2019-03" db="EMBL/GenBank/DDBJ databases">
        <title>Genomic Encyclopedia of Type Strains, Phase III (KMG-III): the genomes of soil and plant-associated and newly described type strains.</title>
        <authorList>
            <person name="Whitman W."/>
        </authorList>
    </citation>
    <scope>NUCLEOTIDE SEQUENCE [LARGE SCALE GENOMIC DNA]</scope>
    <source>
        <strain evidence="2 3">VKMAc-2574</strain>
    </source>
</reference>
<proteinExistence type="inferred from homology"/>
<evidence type="ECO:0000256" key="1">
    <source>
        <dbReference type="PIRNR" id="PIRNR006221"/>
    </source>
</evidence>
<dbReference type="PANTHER" id="PTHR12149:SF8">
    <property type="entry name" value="PROTEIN-RIBULOSAMINE 3-KINASE"/>
    <property type="match status" value="1"/>
</dbReference>
<protein>
    <submittedName>
        <fullName evidence="2">Fructosamine-3-kinase</fullName>
    </submittedName>
</protein>
<keyword evidence="1" id="KW-0418">Kinase</keyword>
<accession>A0ABY2FIQ8</accession>
<dbReference type="Pfam" id="PF03881">
    <property type="entry name" value="Fructosamin_kin"/>
    <property type="match status" value="1"/>
</dbReference>
<evidence type="ECO:0000313" key="3">
    <source>
        <dbReference type="Proteomes" id="UP000295060"/>
    </source>
</evidence>
<dbReference type="InterPro" id="IPR016477">
    <property type="entry name" value="Fructo-/Ketosamine-3-kinase"/>
</dbReference>
<dbReference type="Proteomes" id="UP000295060">
    <property type="component" value="Unassembled WGS sequence"/>
</dbReference>
<sequence length="249" mass="27420">MTTPFVKSRSDAPAGFFEVEAAGLRWLAVPGGVPVAEPLQVSPTQLATTRLDTSAPTESAAEEFGQRLAVTHDAGARYFGVPPDGWSGDGYIGTVPLPHAVEPVRSWGEFYANLRLRPYLRAAHDQGIHLDLIERVCTRLEAGAYDDPSDEPCRIHGDLWSGNVLWTPDGVHLIDPAAHGGHRETDLAMLALFGLPRLDRVLRAYDEAHPLRDGWRERIELHQLHPLLVHVVLFGGSYVARAIESAKRY</sequence>
<comment type="similarity">
    <text evidence="1">Belongs to the fructosamine kinase family.</text>
</comment>
<dbReference type="InterPro" id="IPR011009">
    <property type="entry name" value="Kinase-like_dom_sf"/>
</dbReference>
<keyword evidence="1" id="KW-0808">Transferase</keyword>
<keyword evidence="3" id="KW-1185">Reference proteome</keyword>